<keyword evidence="2" id="KW-1185">Reference proteome</keyword>
<dbReference type="OrthoDB" id="514292at2759"/>
<organism evidence="1 2">
    <name type="scientific">Coniosporium apollinis (strain CBS 100218)</name>
    <name type="common">Rock-inhabiting black yeast</name>
    <dbReference type="NCBI Taxonomy" id="1168221"/>
    <lineage>
        <taxon>Eukaryota</taxon>
        <taxon>Fungi</taxon>
        <taxon>Dikarya</taxon>
        <taxon>Ascomycota</taxon>
        <taxon>Pezizomycotina</taxon>
        <taxon>Dothideomycetes</taxon>
        <taxon>Dothideomycetes incertae sedis</taxon>
        <taxon>Coniosporium</taxon>
    </lineage>
</organism>
<dbReference type="GO" id="GO:0009187">
    <property type="term" value="P:cyclic nucleotide metabolic process"/>
    <property type="evidence" value="ECO:0007669"/>
    <property type="project" value="TreeGrafter"/>
</dbReference>
<dbReference type="eggNOG" id="ENOG502S8HR">
    <property type="taxonomic scope" value="Eukaryota"/>
</dbReference>
<dbReference type="Pfam" id="PF07823">
    <property type="entry name" value="CPDase"/>
    <property type="match status" value="1"/>
</dbReference>
<name>R7Z0B9_CONA1</name>
<dbReference type="AlphaFoldDB" id="R7Z0B9"/>
<dbReference type="OMA" id="WLDSIPW"/>
<evidence type="ECO:0008006" key="3">
    <source>
        <dbReference type="Google" id="ProtNLM"/>
    </source>
</evidence>
<dbReference type="InterPro" id="IPR012386">
    <property type="entry name" value="Cyclic-nucl_3Pdiesterase"/>
</dbReference>
<accession>R7Z0B9</accession>
<dbReference type="SUPFAM" id="SSF55144">
    <property type="entry name" value="LigT-like"/>
    <property type="match status" value="1"/>
</dbReference>
<dbReference type="GeneID" id="19903945"/>
<dbReference type="Proteomes" id="UP000016924">
    <property type="component" value="Unassembled WGS sequence"/>
</dbReference>
<sequence length="211" mass="23108">MPGTVASFRATDVHCPYLALGASLWLVPPSSSPIYFHLSYLVARDIPSKFPGLSTPFFIPHVTLTSGVPTDLGDAEAFLDKLSIPATNEVAITFEALDIGGELVKKCTLRVTKSPSLEALAKECRRVGVEQGDEEKAEKWVKEEYGPHCSLMYADIDVSEQQKKSLEDAVTKRGLNFHQEGELAGWKGGEVWLVDTSKGFESWAPVAVRKL</sequence>
<protein>
    <recommendedName>
        <fullName evidence="3">2',3'-cyclic-nucleotide 3'-phosphodiesterase</fullName>
    </recommendedName>
</protein>
<dbReference type="PANTHER" id="PTHR28141">
    <property type="entry name" value="2',3'-CYCLIC-NUCLEOTIDE 3'-PHOSPHODIESTERASE"/>
    <property type="match status" value="1"/>
</dbReference>
<dbReference type="PANTHER" id="PTHR28141:SF1">
    <property type="entry name" value="2',3'-CYCLIC-NUCLEOTIDE 3'-PHOSPHODIESTERASE"/>
    <property type="match status" value="1"/>
</dbReference>
<dbReference type="EMBL" id="JH767587">
    <property type="protein sequence ID" value="EON67381.1"/>
    <property type="molecule type" value="Genomic_DNA"/>
</dbReference>
<dbReference type="InterPro" id="IPR009097">
    <property type="entry name" value="Cyclic_Pdiesterase"/>
</dbReference>
<dbReference type="STRING" id="1168221.R7Z0B9"/>
<gene>
    <name evidence="1" type="ORF">W97_06634</name>
</gene>
<dbReference type="HOGENOM" id="CLU_108991_1_0_1"/>
<reference evidence="2" key="1">
    <citation type="submission" date="2012-06" db="EMBL/GenBank/DDBJ databases">
        <title>The genome sequence of Coniosporium apollinis CBS 100218.</title>
        <authorList>
            <consortium name="The Broad Institute Genome Sequencing Platform"/>
            <person name="Cuomo C."/>
            <person name="Gorbushina A."/>
            <person name="Noack S."/>
            <person name="Walker B."/>
            <person name="Young S.K."/>
            <person name="Zeng Q."/>
            <person name="Gargeya S."/>
            <person name="Fitzgerald M."/>
            <person name="Haas B."/>
            <person name="Abouelleil A."/>
            <person name="Alvarado L."/>
            <person name="Arachchi H.M."/>
            <person name="Berlin A.M."/>
            <person name="Chapman S.B."/>
            <person name="Goldberg J."/>
            <person name="Griggs A."/>
            <person name="Gujja S."/>
            <person name="Hansen M."/>
            <person name="Howarth C."/>
            <person name="Imamovic A."/>
            <person name="Larimer J."/>
            <person name="McCowan C."/>
            <person name="Montmayeur A."/>
            <person name="Murphy C."/>
            <person name="Neiman D."/>
            <person name="Pearson M."/>
            <person name="Priest M."/>
            <person name="Roberts A."/>
            <person name="Saif S."/>
            <person name="Shea T."/>
            <person name="Sisk P."/>
            <person name="Sykes S."/>
            <person name="Wortman J."/>
            <person name="Nusbaum C."/>
            <person name="Birren B."/>
        </authorList>
    </citation>
    <scope>NUCLEOTIDE SEQUENCE [LARGE SCALE GENOMIC DNA]</scope>
    <source>
        <strain evidence="2">CBS 100218</strain>
    </source>
</reference>
<proteinExistence type="predicted"/>
<evidence type="ECO:0000313" key="1">
    <source>
        <dbReference type="EMBL" id="EON67381.1"/>
    </source>
</evidence>
<evidence type="ECO:0000313" key="2">
    <source>
        <dbReference type="Proteomes" id="UP000016924"/>
    </source>
</evidence>
<dbReference type="RefSeq" id="XP_007782698.1">
    <property type="nucleotide sequence ID" value="XM_007784508.1"/>
</dbReference>
<dbReference type="Gene3D" id="3.90.1140.10">
    <property type="entry name" value="Cyclic phosphodiesterase"/>
    <property type="match status" value="1"/>
</dbReference>
<dbReference type="GO" id="GO:0004113">
    <property type="term" value="F:2',3'-cyclic-nucleotide 3'-phosphodiesterase activity"/>
    <property type="evidence" value="ECO:0007669"/>
    <property type="project" value="TreeGrafter"/>
</dbReference>